<evidence type="ECO:0000313" key="3">
    <source>
        <dbReference type="Proteomes" id="UP000638014"/>
    </source>
</evidence>
<keyword evidence="1" id="KW-0472">Membrane</keyword>
<proteinExistence type="predicted"/>
<comment type="caution">
    <text evidence="2">The sequence shown here is derived from an EMBL/GenBank/DDBJ whole genome shotgun (WGS) entry which is preliminary data.</text>
</comment>
<dbReference type="AlphaFoldDB" id="A0A8J6QKR2"/>
<dbReference type="EMBL" id="JACXAF010000027">
    <property type="protein sequence ID" value="MBD1391089.1"/>
    <property type="molecule type" value="Genomic_DNA"/>
</dbReference>
<sequence length="150" mass="17211">MTQADQQEAGNRRRLMTIICVLLMALLIYQVNRTLSEQHSDWHSSVFVVVKRDFQVAVAHIYAEARLQGKVRQVSLWQRQIDVNERGRPAVFDDQGLLQCQTVWQQVMGVTMDTLAMPVTVVGLNRQTDGKSSQGCRFLVSESDYFDYFP</sequence>
<dbReference type="Proteomes" id="UP000638014">
    <property type="component" value="Unassembled WGS sequence"/>
</dbReference>
<feature type="transmembrane region" description="Helical" evidence="1">
    <location>
        <begin position="15"/>
        <end position="31"/>
    </location>
</feature>
<accession>A0A8J6QKR2</accession>
<evidence type="ECO:0000313" key="2">
    <source>
        <dbReference type="EMBL" id="MBD1391089.1"/>
    </source>
</evidence>
<organism evidence="2 3">
    <name type="scientific">Neiella litorisoli</name>
    <dbReference type="NCBI Taxonomy" id="2771431"/>
    <lineage>
        <taxon>Bacteria</taxon>
        <taxon>Pseudomonadati</taxon>
        <taxon>Pseudomonadota</taxon>
        <taxon>Gammaproteobacteria</taxon>
        <taxon>Alteromonadales</taxon>
        <taxon>Echinimonadaceae</taxon>
        <taxon>Neiella</taxon>
    </lineage>
</organism>
<name>A0A8J6QKR2_9GAMM</name>
<keyword evidence="1" id="KW-1133">Transmembrane helix</keyword>
<keyword evidence="1" id="KW-0812">Transmembrane</keyword>
<gene>
    <name evidence="2" type="ORF">IC617_16800</name>
</gene>
<dbReference type="RefSeq" id="WP_191146147.1">
    <property type="nucleotide sequence ID" value="NZ_JACXAF010000027.1"/>
</dbReference>
<keyword evidence="3" id="KW-1185">Reference proteome</keyword>
<reference evidence="2" key="1">
    <citation type="submission" date="2020-09" db="EMBL/GenBank/DDBJ databases">
        <title>A novel bacterium of genus Neiella, isolated from South China Sea.</title>
        <authorList>
            <person name="Huang H."/>
            <person name="Mo K."/>
            <person name="Hu Y."/>
        </authorList>
    </citation>
    <scope>NUCLEOTIDE SEQUENCE</scope>
    <source>
        <strain evidence="2">HB171785</strain>
    </source>
</reference>
<protein>
    <submittedName>
        <fullName evidence="2">Uncharacterized protein</fullName>
    </submittedName>
</protein>
<evidence type="ECO:0000256" key="1">
    <source>
        <dbReference type="SAM" id="Phobius"/>
    </source>
</evidence>